<reference evidence="3" key="1">
    <citation type="submission" date="2014-09" db="EMBL/GenBank/DDBJ databases">
        <authorList>
            <person name="Sharma Rahul"/>
            <person name="Thines Marco"/>
        </authorList>
    </citation>
    <scope>NUCLEOTIDE SEQUENCE [LARGE SCALE GENOMIC DNA]</scope>
</reference>
<proteinExistence type="predicted"/>
<organism evidence="2 3">
    <name type="scientific">Plasmopara halstedii</name>
    <name type="common">Downy mildew of sunflower</name>
    <dbReference type="NCBI Taxonomy" id="4781"/>
    <lineage>
        <taxon>Eukaryota</taxon>
        <taxon>Sar</taxon>
        <taxon>Stramenopiles</taxon>
        <taxon>Oomycota</taxon>
        <taxon>Peronosporomycetes</taxon>
        <taxon>Peronosporales</taxon>
        <taxon>Peronosporaceae</taxon>
        <taxon>Plasmopara</taxon>
    </lineage>
</organism>
<keyword evidence="3" id="KW-1185">Reference proteome</keyword>
<dbReference type="EMBL" id="CCYD01000653">
    <property type="protein sequence ID" value="CEG43204.1"/>
    <property type="molecule type" value="Genomic_DNA"/>
</dbReference>
<sequence>MLKFPQFSLSKQIPLVLASSAPSQITEQALKNQNIHIDVPGKSPRECRCALEERAPSDSPISDPTTLLVPGEIDLAVP</sequence>
<dbReference type="GeneID" id="36408472"/>
<evidence type="ECO:0000313" key="2">
    <source>
        <dbReference type="EMBL" id="CEG43204.1"/>
    </source>
</evidence>
<dbReference type="RefSeq" id="XP_024579573.1">
    <property type="nucleotide sequence ID" value="XM_024729169.1"/>
</dbReference>
<evidence type="ECO:0000256" key="1">
    <source>
        <dbReference type="SAM" id="MobiDB-lite"/>
    </source>
</evidence>
<feature type="region of interest" description="Disordered" evidence="1">
    <location>
        <begin position="53"/>
        <end position="78"/>
    </location>
</feature>
<dbReference type="AlphaFoldDB" id="A0A0P1AQ23"/>
<dbReference type="Proteomes" id="UP000054928">
    <property type="component" value="Unassembled WGS sequence"/>
</dbReference>
<protein>
    <submittedName>
        <fullName evidence="2">Uncharacterized protein</fullName>
    </submittedName>
</protein>
<name>A0A0P1AQ23_PLAHL</name>
<evidence type="ECO:0000313" key="3">
    <source>
        <dbReference type="Proteomes" id="UP000054928"/>
    </source>
</evidence>
<accession>A0A0P1AQ23</accession>